<evidence type="ECO:0000313" key="2">
    <source>
        <dbReference type="EMBL" id="JAD79889.1"/>
    </source>
</evidence>
<organism evidence="2">
    <name type="scientific">Arundo donax</name>
    <name type="common">Giant reed</name>
    <name type="synonym">Donax arundinaceus</name>
    <dbReference type="NCBI Taxonomy" id="35708"/>
    <lineage>
        <taxon>Eukaryota</taxon>
        <taxon>Viridiplantae</taxon>
        <taxon>Streptophyta</taxon>
        <taxon>Embryophyta</taxon>
        <taxon>Tracheophyta</taxon>
        <taxon>Spermatophyta</taxon>
        <taxon>Magnoliopsida</taxon>
        <taxon>Liliopsida</taxon>
        <taxon>Poales</taxon>
        <taxon>Poaceae</taxon>
        <taxon>PACMAD clade</taxon>
        <taxon>Arundinoideae</taxon>
        <taxon>Arundineae</taxon>
        <taxon>Arundo</taxon>
    </lineage>
</organism>
<evidence type="ECO:0000256" key="1">
    <source>
        <dbReference type="SAM" id="MobiDB-lite"/>
    </source>
</evidence>
<proteinExistence type="predicted"/>
<feature type="region of interest" description="Disordered" evidence="1">
    <location>
        <begin position="1"/>
        <end position="36"/>
    </location>
</feature>
<accession>A0A0A9CU66</accession>
<dbReference type="AlphaFoldDB" id="A0A0A9CU66"/>
<reference evidence="2" key="2">
    <citation type="journal article" date="2015" name="Data Brief">
        <title>Shoot transcriptome of the giant reed, Arundo donax.</title>
        <authorList>
            <person name="Barrero R.A."/>
            <person name="Guerrero F.D."/>
            <person name="Moolhuijzen P."/>
            <person name="Goolsby J.A."/>
            <person name="Tidwell J."/>
            <person name="Bellgard S.E."/>
            <person name="Bellgard M.I."/>
        </authorList>
    </citation>
    <scope>NUCLEOTIDE SEQUENCE</scope>
    <source>
        <tissue evidence="2">Shoot tissue taken approximately 20 cm above the soil surface</tissue>
    </source>
</reference>
<name>A0A0A9CU66_ARUDO</name>
<reference evidence="2" key="1">
    <citation type="submission" date="2014-09" db="EMBL/GenBank/DDBJ databases">
        <authorList>
            <person name="Magalhaes I.L.F."/>
            <person name="Oliveira U."/>
            <person name="Santos F.R."/>
            <person name="Vidigal T.H.D.A."/>
            <person name="Brescovit A.D."/>
            <person name="Santos A.J."/>
        </authorList>
    </citation>
    <scope>NUCLEOTIDE SEQUENCE</scope>
    <source>
        <tissue evidence="2">Shoot tissue taken approximately 20 cm above the soil surface</tissue>
    </source>
</reference>
<protein>
    <submittedName>
        <fullName evidence="2">Uncharacterized protein</fullName>
    </submittedName>
</protein>
<sequence length="97" mass="10185">MAATTWRAAQGVVHRRVGGASPTRGGGAGSGSRRAGSVRAAVVRWGPRRRLMALLRCGSTTSSYLTTVRICATVSVLPRVSDGRNFCTIAIGRCILL</sequence>
<dbReference type="EMBL" id="GBRH01218006">
    <property type="protein sequence ID" value="JAD79889.1"/>
    <property type="molecule type" value="Transcribed_RNA"/>
</dbReference>